<dbReference type="InterPro" id="IPR013762">
    <property type="entry name" value="Integrase-like_cat_sf"/>
</dbReference>
<keyword evidence="9" id="KW-1185">Reference proteome</keyword>
<dbReference type="Proteomes" id="UP000283077">
    <property type="component" value="Unassembled WGS sequence"/>
</dbReference>
<dbReference type="Pfam" id="PF00589">
    <property type="entry name" value="Phage_integrase"/>
    <property type="match status" value="1"/>
</dbReference>
<evidence type="ECO:0000256" key="1">
    <source>
        <dbReference type="ARBA" id="ARBA00008857"/>
    </source>
</evidence>
<evidence type="ECO:0000259" key="6">
    <source>
        <dbReference type="PROSITE" id="PS51898"/>
    </source>
</evidence>
<evidence type="ECO:0000313" key="9">
    <source>
        <dbReference type="Proteomes" id="UP000283077"/>
    </source>
</evidence>
<dbReference type="CDD" id="cd01189">
    <property type="entry name" value="INT_ICEBs1_C_like"/>
    <property type="match status" value="1"/>
</dbReference>
<reference evidence="8 9" key="1">
    <citation type="submission" date="2019-01" db="EMBL/GenBank/DDBJ databases">
        <authorList>
            <person name="Chen W.-M."/>
        </authorList>
    </citation>
    <scope>NUCLEOTIDE SEQUENCE [LARGE SCALE GENOMIC DNA]</scope>
    <source>
        <strain evidence="8 9">KYPC3</strain>
    </source>
</reference>
<comment type="similarity">
    <text evidence="1">Belongs to the 'phage' integrase family.</text>
</comment>
<gene>
    <name evidence="8" type="ORF">EOE67_17440</name>
</gene>
<dbReference type="InterPro" id="IPR044068">
    <property type="entry name" value="CB"/>
</dbReference>
<proteinExistence type="inferred from homology"/>
<keyword evidence="4" id="KW-0233">DNA recombination</keyword>
<dbReference type="PROSITE" id="PS51898">
    <property type="entry name" value="TYR_RECOMBINASE"/>
    <property type="match status" value="1"/>
</dbReference>
<dbReference type="RefSeq" id="WP_127700617.1">
    <property type="nucleotide sequence ID" value="NZ_SACS01000024.1"/>
</dbReference>
<dbReference type="EMBL" id="SACS01000024">
    <property type="protein sequence ID" value="RVU33243.1"/>
    <property type="molecule type" value="Genomic_DNA"/>
</dbReference>
<dbReference type="InterPro" id="IPR011010">
    <property type="entry name" value="DNA_brk_join_enz"/>
</dbReference>
<dbReference type="Gene3D" id="1.10.150.130">
    <property type="match status" value="1"/>
</dbReference>
<evidence type="ECO:0000256" key="3">
    <source>
        <dbReference type="ARBA" id="ARBA00023125"/>
    </source>
</evidence>
<protein>
    <submittedName>
        <fullName evidence="8">DUF3596 domain-containing protein</fullName>
    </submittedName>
</protein>
<dbReference type="InterPro" id="IPR010998">
    <property type="entry name" value="Integrase_recombinase_N"/>
</dbReference>
<dbReference type="GO" id="GO:0003677">
    <property type="term" value="F:DNA binding"/>
    <property type="evidence" value="ECO:0007669"/>
    <property type="project" value="UniProtKB-UniRule"/>
</dbReference>
<dbReference type="InterPro" id="IPR004107">
    <property type="entry name" value="Integrase_SAM-like_N"/>
</dbReference>
<dbReference type="GO" id="GO:0015074">
    <property type="term" value="P:DNA integration"/>
    <property type="evidence" value="ECO:0007669"/>
    <property type="project" value="UniProtKB-KW"/>
</dbReference>
<feature type="domain" description="Core-binding (CB)" evidence="7">
    <location>
        <begin position="82"/>
        <end position="161"/>
    </location>
</feature>
<organism evidence="8 9">
    <name type="scientific">Rheinheimera riviphila</name>
    <dbReference type="NCBI Taxonomy" id="1834037"/>
    <lineage>
        <taxon>Bacteria</taxon>
        <taxon>Pseudomonadati</taxon>
        <taxon>Pseudomonadota</taxon>
        <taxon>Gammaproteobacteria</taxon>
        <taxon>Chromatiales</taxon>
        <taxon>Chromatiaceae</taxon>
        <taxon>Rheinheimera</taxon>
    </lineage>
</organism>
<evidence type="ECO:0000256" key="4">
    <source>
        <dbReference type="ARBA" id="ARBA00023172"/>
    </source>
</evidence>
<evidence type="ECO:0000259" key="7">
    <source>
        <dbReference type="PROSITE" id="PS51900"/>
    </source>
</evidence>
<dbReference type="OrthoDB" id="5391994at2"/>
<evidence type="ECO:0000313" key="8">
    <source>
        <dbReference type="EMBL" id="RVU33243.1"/>
    </source>
</evidence>
<dbReference type="Pfam" id="PF14659">
    <property type="entry name" value="Phage_int_SAM_3"/>
    <property type="match status" value="1"/>
</dbReference>
<dbReference type="GO" id="GO:0006310">
    <property type="term" value="P:DNA recombination"/>
    <property type="evidence" value="ECO:0007669"/>
    <property type="project" value="UniProtKB-KW"/>
</dbReference>
<dbReference type="PROSITE" id="PS51900">
    <property type="entry name" value="CB"/>
    <property type="match status" value="1"/>
</dbReference>
<dbReference type="InterPro" id="IPR002104">
    <property type="entry name" value="Integrase_catalytic"/>
</dbReference>
<evidence type="ECO:0000256" key="5">
    <source>
        <dbReference type="PROSITE-ProRule" id="PRU01248"/>
    </source>
</evidence>
<dbReference type="PANTHER" id="PTHR30629">
    <property type="entry name" value="PROPHAGE INTEGRASE"/>
    <property type="match status" value="1"/>
</dbReference>
<evidence type="ECO:0000256" key="2">
    <source>
        <dbReference type="ARBA" id="ARBA00022908"/>
    </source>
</evidence>
<dbReference type="PANTHER" id="PTHR30629:SF2">
    <property type="entry name" value="PROPHAGE INTEGRASE INTS-RELATED"/>
    <property type="match status" value="1"/>
</dbReference>
<sequence length="362" mass="42327">MKPTEFKGIYAGEKSIRIEFMFQCVRCRETIRATPNKTRLQEAARKREQIQYEIDMGQFDYARHFPSSPNARKFSTNKGQYITIKQAVDIWFRHRSKAWAKSTYRGYVSKVNTHILPNFGNMIVSDFKPSVYKAWAATADLSPKSINEVRSILHGIFKELFNDEIIPSNPIEKCEPTPRRTKEVRPFNSEERAKILAALPDNSVRDFYTFAFWTGLRTGEQLGLCWQDVDFDKNRIYIRQSIVNGQHAGTKTVSSSRTHQLDPRALSVLQHIRQYHPRPAAQERIFLDPRTLLPWSYDGVPRERYWKPALTAAKIDYRCPYTCRHTYASTMLTAKEDPSWIAKQMGHKDWGMIRSIYARWMD</sequence>
<comment type="caution">
    <text evidence="8">The sequence shown here is derived from an EMBL/GenBank/DDBJ whole genome shotgun (WGS) entry which is preliminary data.</text>
</comment>
<name>A0A437QFD4_9GAMM</name>
<dbReference type="InterPro" id="IPR050808">
    <property type="entry name" value="Phage_Integrase"/>
</dbReference>
<dbReference type="Pfam" id="PF12167">
    <property type="entry name" value="Arm-DNA-bind_2"/>
    <property type="match status" value="1"/>
</dbReference>
<keyword evidence="2" id="KW-0229">DNA integration</keyword>
<dbReference type="AlphaFoldDB" id="A0A437QFD4"/>
<feature type="domain" description="Tyr recombinase" evidence="6">
    <location>
        <begin position="182"/>
        <end position="362"/>
    </location>
</feature>
<dbReference type="SUPFAM" id="SSF56349">
    <property type="entry name" value="DNA breaking-rejoining enzymes"/>
    <property type="match status" value="1"/>
</dbReference>
<accession>A0A437QFD4</accession>
<dbReference type="InterPro" id="IPR022000">
    <property type="entry name" value="Min27-like_integrase_DNA_bind"/>
</dbReference>
<keyword evidence="3 5" id="KW-0238">DNA-binding</keyword>
<dbReference type="Gene3D" id="1.10.443.10">
    <property type="entry name" value="Intergrase catalytic core"/>
    <property type="match status" value="1"/>
</dbReference>